<evidence type="ECO:0000256" key="6">
    <source>
        <dbReference type="ARBA" id="ARBA00022655"/>
    </source>
</evidence>
<evidence type="ECO:0000313" key="15">
    <source>
        <dbReference type="Proteomes" id="UP000572016"/>
    </source>
</evidence>
<dbReference type="Pfam" id="PF08546">
    <property type="entry name" value="ApbA_C"/>
    <property type="match status" value="1"/>
</dbReference>
<comment type="catalytic activity">
    <reaction evidence="10 11">
        <text>(R)-pantoate + NADP(+) = 2-dehydropantoate + NADPH + H(+)</text>
        <dbReference type="Rhea" id="RHEA:16233"/>
        <dbReference type="ChEBI" id="CHEBI:11561"/>
        <dbReference type="ChEBI" id="CHEBI:15378"/>
        <dbReference type="ChEBI" id="CHEBI:15980"/>
        <dbReference type="ChEBI" id="CHEBI:57783"/>
        <dbReference type="ChEBI" id="CHEBI:58349"/>
        <dbReference type="EC" id="1.1.1.169"/>
    </reaction>
</comment>
<evidence type="ECO:0000256" key="5">
    <source>
        <dbReference type="ARBA" id="ARBA00019465"/>
    </source>
</evidence>
<organism evidence="14 15">
    <name type="scientific">Listeria swaminathanii</name>
    <dbReference type="NCBI Taxonomy" id="2713501"/>
    <lineage>
        <taxon>Bacteria</taxon>
        <taxon>Bacillati</taxon>
        <taxon>Bacillota</taxon>
        <taxon>Bacilli</taxon>
        <taxon>Bacillales</taxon>
        <taxon>Listeriaceae</taxon>
        <taxon>Listeria</taxon>
    </lineage>
</organism>
<dbReference type="GO" id="GO:0015940">
    <property type="term" value="P:pantothenate biosynthetic process"/>
    <property type="evidence" value="ECO:0007669"/>
    <property type="project" value="UniProtKB-UniPathway"/>
</dbReference>
<dbReference type="NCBIfam" id="TIGR00745">
    <property type="entry name" value="apbA_panE"/>
    <property type="match status" value="1"/>
</dbReference>
<evidence type="ECO:0000256" key="11">
    <source>
        <dbReference type="RuleBase" id="RU362068"/>
    </source>
</evidence>
<dbReference type="AlphaFoldDB" id="A0A7X1A135"/>
<dbReference type="GO" id="GO:0005737">
    <property type="term" value="C:cytoplasm"/>
    <property type="evidence" value="ECO:0007669"/>
    <property type="project" value="TreeGrafter"/>
</dbReference>
<dbReference type="SUPFAM" id="SSF48179">
    <property type="entry name" value="6-phosphogluconate dehydrogenase C-terminal domain-like"/>
    <property type="match status" value="1"/>
</dbReference>
<dbReference type="RefSeq" id="WP_185638421.1">
    <property type="nucleotide sequence ID" value="NZ_JAATOD010000002.1"/>
</dbReference>
<dbReference type="GO" id="GO:0008677">
    <property type="term" value="F:2-dehydropantoate 2-reductase activity"/>
    <property type="evidence" value="ECO:0007669"/>
    <property type="project" value="UniProtKB-EC"/>
</dbReference>
<dbReference type="Gene3D" id="3.40.50.720">
    <property type="entry name" value="NAD(P)-binding Rossmann-like Domain"/>
    <property type="match status" value="1"/>
</dbReference>
<feature type="domain" description="Ketopantoate reductase C-terminal" evidence="13">
    <location>
        <begin position="182"/>
        <end position="292"/>
    </location>
</feature>
<keyword evidence="7 11" id="KW-0521">NADP</keyword>
<keyword evidence="6 11" id="KW-0566">Pantothenate biosynthesis</keyword>
<protein>
    <recommendedName>
        <fullName evidence="5 11">2-dehydropantoate 2-reductase</fullName>
        <ecNumber evidence="4 11">1.1.1.169</ecNumber>
    </recommendedName>
    <alternativeName>
        <fullName evidence="9 11">Ketopantoate reductase</fullName>
    </alternativeName>
</protein>
<comment type="similarity">
    <text evidence="3 11">Belongs to the ketopantoate reductase family.</text>
</comment>
<evidence type="ECO:0000256" key="1">
    <source>
        <dbReference type="ARBA" id="ARBA00002919"/>
    </source>
</evidence>
<evidence type="ECO:0000256" key="3">
    <source>
        <dbReference type="ARBA" id="ARBA00007870"/>
    </source>
</evidence>
<evidence type="ECO:0000256" key="10">
    <source>
        <dbReference type="ARBA" id="ARBA00048793"/>
    </source>
</evidence>
<evidence type="ECO:0000259" key="13">
    <source>
        <dbReference type="Pfam" id="PF08546"/>
    </source>
</evidence>
<dbReference type="Pfam" id="PF02558">
    <property type="entry name" value="ApbA"/>
    <property type="match status" value="1"/>
</dbReference>
<gene>
    <name evidence="14" type="ORF">HCX62_08420</name>
</gene>
<comment type="caution">
    <text evidence="14">The sequence shown here is derived from an EMBL/GenBank/DDBJ whole genome shotgun (WGS) entry which is preliminary data.</text>
</comment>
<dbReference type="PANTHER" id="PTHR43765">
    <property type="entry name" value="2-DEHYDROPANTOATE 2-REDUCTASE-RELATED"/>
    <property type="match status" value="1"/>
</dbReference>
<evidence type="ECO:0000256" key="2">
    <source>
        <dbReference type="ARBA" id="ARBA00004994"/>
    </source>
</evidence>
<dbReference type="InterPro" id="IPR050838">
    <property type="entry name" value="Ketopantoate_reductase"/>
</dbReference>
<evidence type="ECO:0000259" key="12">
    <source>
        <dbReference type="Pfam" id="PF02558"/>
    </source>
</evidence>
<dbReference type="GO" id="GO:0050661">
    <property type="term" value="F:NADP binding"/>
    <property type="evidence" value="ECO:0007669"/>
    <property type="project" value="TreeGrafter"/>
</dbReference>
<dbReference type="InterPro" id="IPR013332">
    <property type="entry name" value="KPR_N"/>
</dbReference>
<dbReference type="InterPro" id="IPR003710">
    <property type="entry name" value="ApbA"/>
</dbReference>
<dbReference type="InterPro" id="IPR013328">
    <property type="entry name" value="6PGD_dom2"/>
</dbReference>
<evidence type="ECO:0000256" key="7">
    <source>
        <dbReference type="ARBA" id="ARBA00022857"/>
    </source>
</evidence>
<dbReference type="EC" id="1.1.1.169" evidence="4 11"/>
<dbReference type="InterPro" id="IPR036291">
    <property type="entry name" value="NAD(P)-bd_dom_sf"/>
</dbReference>
<evidence type="ECO:0000256" key="8">
    <source>
        <dbReference type="ARBA" id="ARBA00023002"/>
    </source>
</evidence>
<dbReference type="Gene3D" id="1.10.1040.10">
    <property type="entry name" value="N-(1-d-carboxylethyl)-l-norvaline Dehydrogenase, domain 2"/>
    <property type="match status" value="1"/>
</dbReference>
<dbReference type="Proteomes" id="UP000572016">
    <property type="component" value="Unassembled WGS sequence"/>
</dbReference>
<accession>A0A7X1A135</accession>
<evidence type="ECO:0000256" key="4">
    <source>
        <dbReference type="ARBA" id="ARBA00013014"/>
    </source>
</evidence>
<keyword evidence="8 11" id="KW-0560">Oxidoreductase</keyword>
<dbReference type="EMBL" id="JAATOD010000002">
    <property type="protein sequence ID" value="MBC2330061.1"/>
    <property type="molecule type" value="Genomic_DNA"/>
</dbReference>
<dbReference type="NCBIfam" id="NF005093">
    <property type="entry name" value="PRK06522.2-4"/>
    <property type="match status" value="1"/>
</dbReference>
<dbReference type="UniPathway" id="UPA00028">
    <property type="reaction ID" value="UER00004"/>
</dbReference>
<proteinExistence type="inferred from homology"/>
<dbReference type="InterPro" id="IPR008927">
    <property type="entry name" value="6-PGluconate_DH-like_C_sf"/>
</dbReference>
<comment type="function">
    <text evidence="1 11">Catalyzes the NADPH-dependent reduction of ketopantoate into pantoic acid.</text>
</comment>
<evidence type="ECO:0000313" key="14">
    <source>
        <dbReference type="EMBL" id="MBC2330061.1"/>
    </source>
</evidence>
<dbReference type="InterPro" id="IPR013752">
    <property type="entry name" value="KPA_reductase"/>
</dbReference>
<name>A0A7X1A135_9LIST</name>
<sequence>MANQLKVGIIGAGAMGLLYAANFAATSELTLFTRRKEQSTLLNQEGLSLKDNSELKNIHIKAAEITDTVQLSEQQLLIVAVKQYSLKTVLPVLQQLPETVPLLFIQNGAAHLDSLSLLGDKRTILLGISEHGAGREDDTTVVWRGHGRTKYSVYQGELNTDLAKLLQANPDFPIEKHDSYLEIIQEKLFVNAVINPLTAVLQVPNGKLLENEEWHTLLKTIVKEIQTVLPVENALEKVEAICQVTATNFSSMALDRMNNRMTEIDGIVLPLLEKGESLPTLRSLYHLIKGLEGEHNV</sequence>
<comment type="pathway">
    <text evidence="2 11">Cofactor biosynthesis; (R)-pantothenate biosynthesis; (R)-pantoate from 3-methyl-2-oxobutanoate: step 2/2.</text>
</comment>
<reference evidence="14 15" key="1">
    <citation type="submission" date="2020-03" db="EMBL/GenBank/DDBJ databases">
        <title>Soil Listeria distribution.</title>
        <authorList>
            <person name="Liao J."/>
            <person name="Wiedmann M."/>
        </authorList>
    </citation>
    <scope>NUCLEOTIDE SEQUENCE [LARGE SCALE GENOMIC DNA]</scope>
    <source>
        <strain evidence="14 15">FSL L7-0020</strain>
    </source>
</reference>
<feature type="domain" description="Ketopantoate reductase N-terminal" evidence="12">
    <location>
        <begin position="7"/>
        <end position="154"/>
    </location>
</feature>
<evidence type="ECO:0000256" key="9">
    <source>
        <dbReference type="ARBA" id="ARBA00032024"/>
    </source>
</evidence>
<dbReference type="SUPFAM" id="SSF51735">
    <property type="entry name" value="NAD(P)-binding Rossmann-fold domains"/>
    <property type="match status" value="1"/>
</dbReference>
<dbReference type="PANTHER" id="PTHR43765:SF2">
    <property type="entry name" value="2-DEHYDROPANTOATE 2-REDUCTASE"/>
    <property type="match status" value="1"/>
</dbReference>